<keyword evidence="2" id="KW-1185">Reference proteome</keyword>
<dbReference type="GO" id="GO:0015986">
    <property type="term" value="P:proton motive force-driven ATP synthesis"/>
    <property type="evidence" value="ECO:0007669"/>
    <property type="project" value="InterPro"/>
</dbReference>
<dbReference type="InterPro" id="IPR036228">
    <property type="entry name" value="ATP_synth_F0_dsu_sf_mt"/>
</dbReference>
<proteinExistence type="predicted"/>
<comment type="caution">
    <text evidence="1">The sequence shown here is derived from an EMBL/GenBank/DDBJ whole genome shotgun (WGS) entry which is preliminary data.</text>
</comment>
<dbReference type="AlphaFoldDB" id="A0A0C2NCN6"/>
<organism evidence="1 2">
    <name type="scientific">Thelohanellus kitauei</name>
    <name type="common">Myxosporean</name>
    <dbReference type="NCBI Taxonomy" id="669202"/>
    <lineage>
        <taxon>Eukaryota</taxon>
        <taxon>Metazoa</taxon>
        <taxon>Cnidaria</taxon>
        <taxon>Myxozoa</taxon>
        <taxon>Myxosporea</taxon>
        <taxon>Bivalvulida</taxon>
        <taxon>Platysporina</taxon>
        <taxon>Myxobolidae</taxon>
        <taxon>Thelohanellus</taxon>
    </lineage>
</organism>
<dbReference type="GO" id="GO:0045259">
    <property type="term" value="C:proton-transporting ATP synthase complex"/>
    <property type="evidence" value="ECO:0007669"/>
    <property type="project" value="InterPro"/>
</dbReference>
<reference evidence="1 2" key="1">
    <citation type="journal article" date="2014" name="Genome Biol. Evol.">
        <title>The genome of the myxosporean Thelohanellus kitauei shows adaptations to nutrient acquisition within its fish host.</title>
        <authorList>
            <person name="Yang Y."/>
            <person name="Xiong J."/>
            <person name="Zhou Z."/>
            <person name="Huo F."/>
            <person name="Miao W."/>
            <person name="Ran C."/>
            <person name="Liu Y."/>
            <person name="Zhang J."/>
            <person name="Feng J."/>
            <person name="Wang M."/>
            <person name="Wang M."/>
            <person name="Wang L."/>
            <person name="Yao B."/>
        </authorList>
    </citation>
    <scope>NUCLEOTIDE SEQUENCE [LARGE SCALE GENOMIC DNA]</scope>
    <source>
        <strain evidence="1">Wuqing</strain>
    </source>
</reference>
<evidence type="ECO:0000313" key="2">
    <source>
        <dbReference type="Proteomes" id="UP000031668"/>
    </source>
</evidence>
<dbReference type="SUPFAM" id="SSF161065">
    <property type="entry name" value="ATP synthase D chain-like"/>
    <property type="match status" value="1"/>
</dbReference>
<dbReference type="EMBL" id="JWZT01000567">
    <property type="protein sequence ID" value="KII74050.1"/>
    <property type="molecule type" value="Genomic_DNA"/>
</dbReference>
<dbReference type="Gene3D" id="6.10.280.70">
    <property type="match status" value="1"/>
</dbReference>
<dbReference type="Proteomes" id="UP000031668">
    <property type="component" value="Unassembled WGS sequence"/>
</dbReference>
<evidence type="ECO:0000313" key="1">
    <source>
        <dbReference type="EMBL" id="KII74050.1"/>
    </source>
</evidence>
<gene>
    <name evidence="1" type="ORF">RF11_00034</name>
</gene>
<dbReference type="GO" id="GO:0015078">
    <property type="term" value="F:proton transmembrane transporter activity"/>
    <property type="evidence" value="ECO:0007669"/>
    <property type="project" value="InterPro"/>
</dbReference>
<protein>
    <submittedName>
        <fullName evidence="1">Uncharacterized protein</fullName>
    </submittedName>
</protein>
<accession>A0A0C2NCN6</accession>
<name>A0A0C2NCN6_THEKT</name>
<sequence length="150" mass="17525">MPKLNKAWEFLKKLSPTMSKRFDNVVSAKEALVQELAGLPDTVQPIDFGIYKEKGYDQELIKKIEKQYTESIKNLMTKTEFVTLPQEELVNRLTVNPTFVDYYDNSSHSDPKTDFRSTWKKDRIQVADDHYEHYSSNYNVESDDFKTPSS</sequence>